<dbReference type="InterPro" id="IPR009014">
    <property type="entry name" value="Transketo_C/PFOR_II"/>
</dbReference>
<evidence type="ECO:0000256" key="4">
    <source>
        <dbReference type="ARBA" id="ARBA00016662"/>
    </source>
</evidence>
<evidence type="ECO:0000313" key="18">
    <source>
        <dbReference type="EMBL" id="AKG33692.1"/>
    </source>
</evidence>
<feature type="binding site" evidence="12">
    <location>
        <position position="479"/>
    </location>
    <ligand>
        <name>substrate</name>
    </ligand>
</feature>
<sequence>MTEQQAKEQAIHKDENSAVDNLAITTIRTLAIDAIEKAKSGHPGMPMGSAPMGYQLFAKTMNHNPEHPTWANRDRFVLSAGHGSMLLYSLLHLSGYDLPMEELKQFRQWGSLTPGHPEFGHTAGVDATTGPLGQGIAMAVGMAIAEAQLSATYNKDQYNVIDHYTYAICGDGDLMEGISSEAASLAGHLKLGKLIVLYDSNDISLDGELNLAFSENVAKRFEAYGWNVLRVEDGNDLPAIGKAIEEAQAVTDKPTLIEVKTVIGYGSPNKQGKGGHGGTHGSPLGAEEAKLTKEFYKWVYEEDFYVPEEVRTLFAEVKEKGVAANKAWEEKFAAYKKAYPELAAQLETVLSGDLPEGWDAKLPLYKTEDKAVSTRVASGNALNGLAAGVPQLFGGSADLESSTMTHLNGLASFTPESYDGRNIYFGVREFGMAAAMNGIALHTGLKVFGGTFFVFTDYLRPAVRLASIMKLPVTYVLTHDSIAVGEDGPTHEPIEQLASLRIIPGLTVIRPADANETSAAWAYALENKENPVALVLTRQNLPILSGTVEGVRENIKRGGYVISDAKNSKPQAQIIATGSEVQLAVKAQAALAEVGIDVRVISLPSWDLFEKQDKAYRDSVILPDVKARLAIEMAQTFGWERYVGDQGDILGITTFGASAPGDTVIKEYGFTVENVVNRVKALL</sequence>
<dbReference type="SUPFAM" id="SSF52922">
    <property type="entry name" value="TK C-terminal domain-like"/>
    <property type="match status" value="1"/>
</dbReference>
<evidence type="ECO:0000256" key="13">
    <source>
        <dbReference type="PIRSR" id="PIRSR605478-3"/>
    </source>
</evidence>
<evidence type="ECO:0000313" key="19">
    <source>
        <dbReference type="Proteomes" id="UP000034189"/>
    </source>
</evidence>
<comment type="cofactor">
    <cofactor evidence="16">
        <name>Mg(2+)</name>
        <dbReference type="ChEBI" id="CHEBI:18420"/>
    </cofactor>
    <cofactor evidence="16">
        <name>Ca(2+)</name>
        <dbReference type="ChEBI" id="CHEBI:29108"/>
    </cofactor>
    <cofactor evidence="16">
        <name>Mn(2+)</name>
        <dbReference type="ChEBI" id="CHEBI:29035"/>
    </cofactor>
    <cofactor evidence="16">
        <name>Co(2+)</name>
        <dbReference type="ChEBI" id="CHEBI:48828"/>
    </cofactor>
    <text evidence="16">Binds 1 Mg(2+) ion per subunit. Can also utilize other divalent metal cations, such as Ca(2+), Mn(2+) and Co(2+).</text>
</comment>
<organism evidence="18 19">
    <name type="scientific">Paenibacillus durus ATCC 35681</name>
    <dbReference type="NCBI Taxonomy" id="1333534"/>
    <lineage>
        <taxon>Bacteria</taxon>
        <taxon>Bacillati</taxon>
        <taxon>Bacillota</taxon>
        <taxon>Bacilli</taxon>
        <taxon>Bacillales</taxon>
        <taxon>Paenibacillaceae</taxon>
        <taxon>Paenibacillus</taxon>
    </lineage>
</organism>
<comment type="cofactor">
    <cofactor evidence="14">
        <name>Mg(2+)</name>
        <dbReference type="ChEBI" id="CHEBI:18420"/>
    </cofactor>
    <text evidence="14">Binds 1 Mg(2+) ion per subunit. Can also utilize other divalent metal cations, such as Ca(2+), Mn(2+) and Co(2+).</text>
</comment>
<dbReference type="GO" id="GO:0005829">
    <property type="term" value="C:cytosol"/>
    <property type="evidence" value="ECO:0007669"/>
    <property type="project" value="TreeGrafter"/>
</dbReference>
<dbReference type="Pfam" id="PF02779">
    <property type="entry name" value="Transket_pyr"/>
    <property type="match status" value="1"/>
</dbReference>
<gene>
    <name evidence="18" type="ORF">VK70_03075</name>
</gene>
<dbReference type="Proteomes" id="UP000034189">
    <property type="component" value="Chromosome"/>
</dbReference>
<feature type="binding site" evidence="12">
    <location>
        <position position="538"/>
    </location>
    <ligand>
        <name>substrate</name>
    </ligand>
</feature>
<dbReference type="GO" id="GO:0006098">
    <property type="term" value="P:pentose-phosphate shunt"/>
    <property type="evidence" value="ECO:0007669"/>
    <property type="project" value="TreeGrafter"/>
</dbReference>
<dbReference type="Gene3D" id="3.40.50.920">
    <property type="match status" value="1"/>
</dbReference>
<evidence type="ECO:0000256" key="11">
    <source>
        <dbReference type="PIRSR" id="PIRSR605478-1"/>
    </source>
</evidence>
<dbReference type="PROSITE" id="PS00801">
    <property type="entry name" value="TRANSKETOLASE_1"/>
    <property type="match status" value="1"/>
</dbReference>
<comment type="function">
    <text evidence="16">Catalyzes the transfer of a two-carbon ketol group from a ketose donor to an aldose acceptor, via a covalent intermediate with the cofactor thiamine pyrophosphate.</text>
</comment>
<evidence type="ECO:0000259" key="17">
    <source>
        <dbReference type="SMART" id="SM00861"/>
    </source>
</evidence>
<proteinExistence type="inferred from homology"/>
<dbReference type="NCBIfam" id="TIGR00232">
    <property type="entry name" value="tktlase_bact"/>
    <property type="match status" value="1"/>
</dbReference>
<feature type="binding site" evidence="12">
    <location>
        <position position="375"/>
    </location>
    <ligand>
        <name>substrate</name>
    </ligand>
</feature>
<dbReference type="InterPro" id="IPR005474">
    <property type="entry name" value="Transketolase_N"/>
</dbReference>
<dbReference type="PANTHER" id="PTHR43522:SF2">
    <property type="entry name" value="TRANSKETOLASE 1-RELATED"/>
    <property type="match status" value="1"/>
</dbReference>
<dbReference type="InterPro" id="IPR005475">
    <property type="entry name" value="Transketolase-like_Pyr-bd"/>
</dbReference>
<dbReference type="GO" id="GO:0046872">
    <property type="term" value="F:metal ion binding"/>
    <property type="evidence" value="ECO:0007669"/>
    <property type="project" value="UniProtKB-KW"/>
</dbReference>
<comment type="subunit">
    <text evidence="2 16">Homodimer.</text>
</comment>
<name>A0A0F7F6U0_PAEDU</name>
<dbReference type="PANTHER" id="PTHR43522">
    <property type="entry name" value="TRANSKETOLASE"/>
    <property type="match status" value="1"/>
</dbReference>
<comment type="catalytic activity">
    <reaction evidence="9 16">
        <text>D-sedoheptulose 7-phosphate + D-glyceraldehyde 3-phosphate = aldehydo-D-ribose 5-phosphate + D-xylulose 5-phosphate</text>
        <dbReference type="Rhea" id="RHEA:10508"/>
        <dbReference type="ChEBI" id="CHEBI:57483"/>
        <dbReference type="ChEBI" id="CHEBI:57737"/>
        <dbReference type="ChEBI" id="CHEBI:58273"/>
        <dbReference type="ChEBI" id="CHEBI:59776"/>
        <dbReference type="EC" id="2.2.1.1"/>
    </reaction>
</comment>
<dbReference type="SUPFAM" id="SSF52518">
    <property type="entry name" value="Thiamin diphosphate-binding fold (THDP-binding)"/>
    <property type="match status" value="2"/>
</dbReference>
<dbReference type="SMART" id="SM00861">
    <property type="entry name" value="Transket_pyr"/>
    <property type="match status" value="1"/>
</dbReference>
<dbReference type="GO" id="GO:0004802">
    <property type="term" value="F:transketolase activity"/>
    <property type="evidence" value="ECO:0007669"/>
    <property type="project" value="UniProtKB-UniRule"/>
</dbReference>
<feature type="binding site" evidence="12">
    <location>
        <position position="402"/>
    </location>
    <ligand>
        <name>substrate</name>
    </ligand>
</feature>
<evidence type="ECO:0000256" key="9">
    <source>
        <dbReference type="ARBA" id="ARBA00049473"/>
    </source>
</evidence>
<evidence type="ECO:0000256" key="10">
    <source>
        <dbReference type="NCBIfam" id="TIGR00232"/>
    </source>
</evidence>
<feature type="binding site" evidence="13">
    <location>
        <begin position="130"/>
        <end position="132"/>
    </location>
    <ligand>
        <name>thiamine diphosphate</name>
        <dbReference type="ChEBI" id="CHEBI:58937"/>
    </ligand>
</feature>
<evidence type="ECO:0000256" key="5">
    <source>
        <dbReference type="ARBA" id="ARBA00022679"/>
    </source>
</evidence>
<dbReference type="HOGENOM" id="CLU_009227_0_0_9"/>
<keyword evidence="6 14" id="KW-0479">Metal-binding</keyword>
<feature type="binding site" evidence="12">
    <location>
        <position position="491"/>
    </location>
    <ligand>
        <name>substrate</name>
    </ligand>
</feature>
<comment type="similarity">
    <text evidence="1 16">Belongs to the transketolase family.</text>
</comment>
<feature type="domain" description="Transketolase-like pyrimidine-binding" evidence="17">
    <location>
        <begin position="372"/>
        <end position="543"/>
    </location>
</feature>
<dbReference type="FunFam" id="3.40.50.920:FF:000003">
    <property type="entry name" value="Transketolase"/>
    <property type="match status" value="1"/>
</dbReference>
<feature type="binding site" evidence="13">
    <location>
        <position position="201"/>
    </location>
    <ligand>
        <name>thiamine diphosphate</name>
        <dbReference type="ChEBI" id="CHEBI:58937"/>
    </ligand>
</feature>
<protein>
    <recommendedName>
        <fullName evidence="4 10">Transketolase</fullName>
        <ecNumber evidence="3 10">2.2.1.1</ecNumber>
    </recommendedName>
</protein>
<evidence type="ECO:0000256" key="15">
    <source>
        <dbReference type="PIRSR" id="PIRSR605478-5"/>
    </source>
</evidence>
<dbReference type="FunFam" id="3.40.50.970:FF:000004">
    <property type="entry name" value="Transketolase"/>
    <property type="match status" value="1"/>
</dbReference>
<dbReference type="InterPro" id="IPR033247">
    <property type="entry name" value="Transketolase_fam"/>
</dbReference>
<dbReference type="InterPro" id="IPR020826">
    <property type="entry name" value="Transketolase_BS"/>
</dbReference>
<dbReference type="InterPro" id="IPR005478">
    <property type="entry name" value="Transketolase_bac-like"/>
</dbReference>
<dbReference type="RefSeq" id="WP_046722775.1">
    <property type="nucleotide sequence ID" value="NZ_CP011114.1"/>
</dbReference>
<evidence type="ECO:0000256" key="3">
    <source>
        <dbReference type="ARBA" id="ARBA00013152"/>
    </source>
</evidence>
<dbReference type="InterPro" id="IPR029061">
    <property type="entry name" value="THDP-binding"/>
</dbReference>
<reference evidence="18 19" key="2">
    <citation type="journal article" date="2016" name="Genome Announc.">
        <title>Genome Sequence of a Gram-Positive Diazotroph, Paenibacillus durus Type Strain ATCC 35681.</title>
        <authorList>
            <person name="Halim M.A."/>
            <person name="Rahman A.Y."/>
            <person name="Sim K.S."/>
            <person name="Yam H.C."/>
            <person name="Rahim A.A."/>
            <person name="Ghazali A.H."/>
            <person name="Najimudin N."/>
        </authorList>
    </citation>
    <scope>NUCLEOTIDE SEQUENCE [LARGE SCALE GENOMIC DNA]</scope>
    <source>
        <strain evidence="18 19">ATCC 35681</strain>
    </source>
</reference>
<dbReference type="AlphaFoldDB" id="A0A0F7F6U0"/>
<keyword evidence="16" id="KW-0106">Calcium</keyword>
<feature type="binding site" evidence="13">
    <location>
        <position position="82"/>
    </location>
    <ligand>
        <name>thiamine diphosphate</name>
        <dbReference type="ChEBI" id="CHEBI:58937"/>
    </ligand>
</feature>
<dbReference type="CDD" id="cd07033">
    <property type="entry name" value="TPP_PYR_DXS_TK_like"/>
    <property type="match status" value="1"/>
</dbReference>
<dbReference type="PROSITE" id="PS00802">
    <property type="entry name" value="TRANSKETOLASE_2"/>
    <property type="match status" value="1"/>
</dbReference>
<dbReference type="EMBL" id="CP011114">
    <property type="protein sequence ID" value="AKG33692.1"/>
    <property type="molecule type" value="Genomic_DNA"/>
</dbReference>
<dbReference type="Gene3D" id="3.40.50.970">
    <property type="match status" value="2"/>
</dbReference>
<evidence type="ECO:0000256" key="14">
    <source>
        <dbReference type="PIRSR" id="PIRSR605478-4"/>
    </source>
</evidence>
<feature type="binding site" evidence="12">
    <location>
        <position position="487"/>
    </location>
    <ligand>
        <name>substrate</name>
    </ligand>
</feature>
<evidence type="ECO:0000256" key="6">
    <source>
        <dbReference type="ARBA" id="ARBA00022723"/>
    </source>
</evidence>
<feature type="binding site" evidence="12">
    <location>
        <position position="280"/>
    </location>
    <ligand>
        <name>substrate</name>
    </ligand>
</feature>
<keyword evidence="5 16" id="KW-0808">Transferase</keyword>
<dbReference type="EC" id="2.2.1.1" evidence="3 10"/>
<dbReference type="Pfam" id="PF00456">
    <property type="entry name" value="Transketolase_N"/>
    <property type="match status" value="1"/>
</dbReference>
<feature type="binding site" evidence="14">
    <location>
        <position position="171"/>
    </location>
    <ligand>
        <name>Mg(2+)</name>
        <dbReference type="ChEBI" id="CHEBI:18420"/>
    </ligand>
</feature>
<reference evidence="18 19" key="1">
    <citation type="submission" date="2015-03" db="EMBL/GenBank/DDBJ databases">
        <authorList>
            <person name="Abdul Halim M."/>
        </authorList>
    </citation>
    <scope>NUCLEOTIDE SEQUENCE [LARGE SCALE GENOMIC DNA]</scope>
    <source>
        <strain evidence="18 19">ATCC 35681</strain>
    </source>
</reference>
<feature type="site" description="Important for catalytic activity" evidence="15">
    <location>
        <position position="280"/>
    </location>
</feature>
<dbReference type="InterPro" id="IPR055152">
    <property type="entry name" value="Transketolase-like_C_2"/>
</dbReference>
<dbReference type="CDD" id="cd02012">
    <property type="entry name" value="TPP_TK"/>
    <property type="match status" value="1"/>
</dbReference>
<comment type="cofactor">
    <cofactor evidence="13">
        <name>thiamine diphosphate</name>
        <dbReference type="ChEBI" id="CHEBI:58937"/>
    </cofactor>
    <text evidence="13">Binds 1 thiamine pyrophosphate per subunit. During the reaction, the substrate forms a covalent intermediate with the cofactor.</text>
</comment>
<evidence type="ECO:0000256" key="2">
    <source>
        <dbReference type="ARBA" id="ARBA00011738"/>
    </source>
</evidence>
<feature type="active site" description="Proton donor" evidence="11">
    <location>
        <position position="429"/>
    </location>
</feature>
<feature type="site" description="Important for catalytic activity" evidence="15">
    <location>
        <position position="42"/>
    </location>
</feature>
<dbReference type="PATRIC" id="fig|1333534.5.peg.663"/>
<feature type="binding site" evidence="12">
    <location>
        <position position="42"/>
    </location>
    <ligand>
        <name>substrate</name>
    </ligand>
</feature>
<feature type="binding site" evidence="13">
    <location>
        <position position="455"/>
    </location>
    <ligand>
        <name>thiamine diphosphate</name>
        <dbReference type="ChEBI" id="CHEBI:58937"/>
    </ligand>
</feature>
<keyword evidence="8 13" id="KW-0786">Thiamine pyrophosphate</keyword>
<dbReference type="FunFam" id="3.40.50.970:FF:000003">
    <property type="entry name" value="Transketolase"/>
    <property type="match status" value="1"/>
</dbReference>
<dbReference type="InterPro" id="IPR049557">
    <property type="entry name" value="Transketolase_CS"/>
</dbReference>
<feature type="binding site" evidence="14">
    <location>
        <position position="203"/>
    </location>
    <ligand>
        <name>Mg(2+)</name>
        <dbReference type="ChEBI" id="CHEBI:18420"/>
    </ligand>
</feature>
<evidence type="ECO:0000256" key="12">
    <source>
        <dbReference type="PIRSR" id="PIRSR605478-2"/>
    </source>
</evidence>
<keyword evidence="7 14" id="KW-0460">Magnesium</keyword>
<feature type="binding site" evidence="14">
    <location>
        <position position="201"/>
    </location>
    <ligand>
        <name>Mg(2+)</name>
        <dbReference type="ChEBI" id="CHEBI:18420"/>
    </ligand>
</feature>
<dbReference type="OrthoDB" id="8732661at2"/>
<evidence type="ECO:0000256" key="16">
    <source>
        <dbReference type="RuleBase" id="RU004996"/>
    </source>
</evidence>
<feature type="binding site" evidence="13">
    <location>
        <position position="172"/>
    </location>
    <ligand>
        <name>thiamine diphosphate</name>
        <dbReference type="ChEBI" id="CHEBI:58937"/>
    </ligand>
</feature>
<evidence type="ECO:0000256" key="1">
    <source>
        <dbReference type="ARBA" id="ARBA00007131"/>
    </source>
</evidence>
<evidence type="ECO:0000256" key="7">
    <source>
        <dbReference type="ARBA" id="ARBA00022842"/>
    </source>
</evidence>
<dbReference type="Pfam" id="PF22613">
    <property type="entry name" value="Transketolase_C_1"/>
    <property type="match status" value="1"/>
</dbReference>
<accession>A0A0F7F6U0</accession>
<feature type="binding site" evidence="13">
    <location>
        <position position="280"/>
    </location>
    <ligand>
        <name>thiamine diphosphate</name>
        <dbReference type="ChEBI" id="CHEBI:58937"/>
    </ligand>
</feature>
<evidence type="ECO:0000256" key="8">
    <source>
        <dbReference type="ARBA" id="ARBA00023052"/>
    </source>
</evidence>